<evidence type="ECO:0000256" key="3">
    <source>
        <dbReference type="ARBA" id="ARBA00022723"/>
    </source>
</evidence>
<dbReference type="PROSITE" id="PS00550">
    <property type="entry name" value="HEMERYTHRINS"/>
    <property type="match status" value="1"/>
</dbReference>
<evidence type="ECO:0000259" key="5">
    <source>
        <dbReference type="Pfam" id="PF01814"/>
    </source>
</evidence>
<gene>
    <name evidence="6" type="ORF">BLL52_1701</name>
</gene>
<comment type="caution">
    <text evidence="6">The sequence shown here is derived from an EMBL/GenBank/DDBJ whole genome shotgun (WGS) entry which is preliminary data.</text>
</comment>
<dbReference type="AlphaFoldDB" id="A0A1Q8YG34"/>
<dbReference type="Pfam" id="PF01814">
    <property type="entry name" value="Hemerythrin"/>
    <property type="match status" value="1"/>
</dbReference>
<evidence type="ECO:0000313" key="7">
    <source>
        <dbReference type="Proteomes" id="UP000185911"/>
    </source>
</evidence>
<dbReference type="RefSeq" id="WP_075586103.1">
    <property type="nucleotide sequence ID" value="NZ_MSYM01000011.1"/>
</dbReference>
<keyword evidence="7" id="KW-1185">Reference proteome</keyword>
<evidence type="ECO:0000256" key="2">
    <source>
        <dbReference type="ARBA" id="ARBA00022621"/>
    </source>
</evidence>
<keyword evidence="2" id="KW-0813">Transport</keyword>
<sequence length="133" mass="15919">MKDLVWDNILSVGIDEIDDDHKKLIHIFNILNRAIREKESKEYLAATLDELINCTVWHFSHEERLMLKHRYQQRAEHKAEHQELIQSARELQQEILQSDNPFTDEHVQFLERWLTEHILTTDGRLGTYLSNVM</sequence>
<dbReference type="Proteomes" id="UP000185911">
    <property type="component" value="Unassembled WGS sequence"/>
</dbReference>
<name>A0A1Q8YG34_9BURK</name>
<dbReference type="GO" id="GO:0046872">
    <property type="term" value="F:metal ion binding"/>
    <property type="evidence" value="ECO:0007669"/>
    <property type="project" value="UniProtKB-KW"/>
</dbReference>
<evidence type="ECO:0000256" key="1">
    <source>
        <dbReference type="ARBA" id="ARBA00010587"/>
    </source>
</evidence>
<keyword evidence="3" id="KW-0479">Metal-binding</keyword>
<dbReference type="NCBIfam" id="TIGR02481">
    <property type="entry name" value="hemeryth_dom"/>
    <property type="match status" value="1"/>
</dbReference>
<feature type="domain" description="Hemerythrin-like" evidence="5">
    <location>
        <begin position="13"/>
        <end position="126"/>
    </location>
</feature>
<accession>A0A1Q8YG34</accession>
<evidence type="ECO:0000256" key="4">
    <source>
        <dbReference type="ARBA" id="ARBA00023004"/>
    </source>
</evidence>
<dbReference type="InterPro" id="IPR012312">
    <property type="entry name" value="Hemerythrin-like"/>
</dbReference>
<dbReference type="InterPro" id="IPR050669">
    <property type="entry name" value="Hemerythrin"/>
</dbReference>
<dbReference type="InterPro" id="IPR035938">
    <property type="entry name" value="Hemerythrin-like_sf"/>
</dbReference>
<dbReference type="Gene3D" id="1.20.120.50">
    <property type="entry name" value="Hemerythrin-like"/>
    <property type="match status" value="1"/>
</dbReference>
<reference evidence="6 7" key="1">
    <citation type="submission" date="2017-01" db="EMBL/GenBank/DDBJ databases">
        <title>Genome sequence of Rhodoferax antarcticus ANT.BR, a psychrophilic purple nonsulfur bacterium from an Antarctic microbial mat.</title>
        <authorList>
            <person name="Baker J."/>
            <person name="Riester C."/>
            <person name="Skinner B."/>
            <person name="Newell A."/>
            <person name="Swingley W."/>
            <person name="Madigan M."/>
            <person name="Jung D."/>
            <person name="Asao M."/>
            <person name="Chen M."/>
            <person name="Loughlin P."/>
            <person name="Pan H."/>
            <person name="Lin S."/>
            <person name="Li N."/>
            <person name="Shaw J."/>
            <person name="Prado M."/>
            <person name="Sherman C."/>
            <person name="Li X."/>
            <person name="Tang J."/>
            <person name="Blankenship R."/>
            <person name="Zhao T."/>
            <person name="Touchman J."/>
            <person name="Sattley M."/>
        </authorList>
    </citation>
    <scope>NUCLEOTIDE SEQUENCE [LARGE SCALE GENOMIC DNA]</scope>
    <source>
        <strain evidence="6 7">ANT.BR</strain>
    </source>
</reference>
<dbReference type="InterPro" id="IPR012827">
    <property type="entry name" value="Hemerythrin_metal-bd"/>
</dbReference>
<protein>
    <submittedName>
        <fullName evidence="6">Hemerythrin-like metal-binding domain protein</fullName>
    </submittedName>
</protein>
<dbReference type="GO" id="GO:0005344">
    <property type="term" value="F:oxygen carrier activity"/>
    <property type="evidence" value="ECO:0007669"/>
    <property type="project" value="UniProtKB-KW"/>
</dbReference>
<evidence type="ECO:0000313" key="6">
    <source>
        <dbReference type="EMBL" id="OLP06955.1"/>
    </source>
</evidence>
<dbReference type="PANTHER" id="PTHR37164:SF1">
    <property type="entry name" value="BACTERIOHEMERYTHRIN"/>
    <property type="match status" value="1"/>
</dbReference>
<dbReference type="InterPro" id="IPR016131">
    <property type="entry name" value="Haemerythrin_Fe_BS"/>
</dbReference>
<dbReference type="STRING" id="81479.RA876_02945"/>
<keyword evidence="2" id="KW-0561">Oxygen transport</keyword>
<keyword evidence="4" id="KW-0408">Iron</keyword>
<comment type="similarity">
    <text evidence="1">Belongs to the hemerythrin family.</text>
</comment>
<dbReference type="PANTHER" id="PTHR37164">
    <property type="entry name" value="BACTERIOHEMERYTHRIN"/>
    <property type="match status" value="1"/>
</dbReference>
<dbReference type="CDD" id="cd12107">
    <property type="entry name" value="Hemerythrin"/>
    <property type="match status" value="1"/>
</dbReference>
<organism evidence="6 7">
    <name type="scientific">Rhodoferax antarcticus ANT.BR</name>
    <dbReference type="NCBI Taxonomy" id="1111071"/>
    <lineage>
        <taxon>Bacteria</taxon>
        <taxon>Pseudomonadati</taxon>
        <taxon>Pseudomonadota</taxon>
        <taxon>Betaproteobacteria</taxon>
        <taxon>Burkholderiales</taxon>
        <taxon>Comamonadaceae</taxon>
        <taxon>Rhodoferax</taxon>
    </lineage>
</organism>
<dbReference type="NCBIfam" id="NF033749">
    <property type="entry name" value="bact_hemeryth"/>
    <property type="match status" value="1"/>
</dbReference>
<dbReference type="EMBL" id="MSYM01000011">
    <property type="protein sequence ID" value="OLP06955.1"/>
    <property type="molecule type" value="Genomic_DNA"/>
</dbReference>
<dbReference type="SUPFAM" id="SSF47188">
    <property type="entry name" value="Hemerythrin-like"/>
    <property type="match status" value="1"/>
</dbReference>
<proteinExistence type="inferred from homology"/>